<dbReference type="EMBL" id="MRAD01000015">
    <property type="protein sequence ID" value="OOO61388.1"/>
    <property type="molecule type" value="Genomic_DNA"/>
</dbReference>
<comment type="caution">
    <text evidence="1">The sequence shown here is derived from an EMBL/GenBank/DDBJ whole genome shotgun (WGS) entry which is preliminary data.</text>
</comment>
<gene>
    <name evidence="1" type="ORF">BS637_12635</name>
</gene>
<reference evidence="1 2" key="1">
    <citation type="submission" date="2016-12" db="EMBL/GenBank/DDBJ databases">
        <title>Clostridium tepidum sp. nov., a close relative of Clostridium sporogenes and Clostridium botulinum Group I.</title>
        <authorList>
            <person name="Dobritsa A.P."/>
            <person name="Kutumbaka K."/>
            <person name="Werner K."/>
            <person name="Samadpour M."/>
        </authorList>
    </citation>
    <scope>NUCLEOTIDE SEQUENCE [LARGE SCALE GENOMIC DNA]</scope>
    <source>
        <strain evidence="1 2">PE</strain>
    </source>
</reference>
<dbReference type="Proteomes" id="UP000190206">
    <property type="component" value="Unassembled WGS sequence"/>
</dbReference>
<organism evidence="1 2">
    <name type="scientific">Clostridium tepidum</name>
    <dbReference type="NCBI Taxonomy" id="1962263"/>
    <lineage>
        <taxon>Bacteria</taxon>
        <taxon>Bacillati</taxon>
        <taxon>Bacillota</taxon>
        <taxon>Clostridia</taxon>
        <taxon>Eubacteriales</taxon>
        <taxon>Clostridiaceae</taxon>
        <taxon>Clostridium</taxon>
    </lineage>
</organism>
<dbReference type="RefSeq" id="WP_078025163.1">
    <property type="nucleotide sequence ID" value="NZ_MRAD01000015.1"/>
</dbReference>
<evidence type="ECO:0000313" key="2">
    <source>
        <dbReference type="Proteomes" id="UP000190206"/>
    </source>
</evidence>
<evidence type="ECO:0000313" key="1">
    <source>
        <dbReference type="EMBL" id="OOO61388.1"/>
    </source>
</evidence>
<sequence length="148" mass="17948">MNNFDLDEKLKFCLTDFHKGGGPEDFHSLLERYVLTYHKLLYRTIKDLDNYFDSDELYCLFDIFNTAIYSQGISAYKFLLWETTDVLEYEQWMIEKWEIDKKVIIEKIKNLSEFQAFAVIMIIYKFWRDPGRYKDNLSLLYKDTVEII</sequence>
<proteinExistence type="predicted"/>
<accession>A0ABX3L0M7</accession>
<keyword evidence="2" id="KW-1185">Reference proteome</keyword>
<name>A0ABX3L0M7_9CLOT</name>
<protein>
    <submittedName>
        <fullName evidence="1">Uncharacterized protein</fullName>
    </submittedName>
</protein>